<dbReference type="SMART" id="SM00320">
    <property type="entry name" value="WD40"/>
    <property type="match status" value="1"/>
</dbReference>
<comment type="caution">
    <text evidence="2">The sequence shown here is derived from an EMBL/GenBank/DDBJ whole genome shotgun (WGS) entry which is preliminary data.</text>
</comment>
<proteinExistence type="predicted"/>
<protein>
    <submittedName>
        <fullName evidence="2">Uncharacterized protein</fullName>
    </submittedName>
</protein>
<dbReference type="EMBL" id="CAJNJQ010004428">
    <property type="protein sequence ID" value="CAE7210877.1"/>
    <property type="molecule type" value="Genomic_DNA"/>
</dbReference>
<name>A0A8H3ECD4_9AGAM</name>
<feature type="compositionally biased region" description="Polar residues" evidence="1">
    <location>
        <begin position="135"/>
        <end position="162"/>
    </location>
</feature>
<dbReference type="Gene3D" id="2.130.10.10">
    <property type="entry name" value="YVTN repeat-like/Quinoprotein amine dehydrogenase"/>
    <property type="match status" value="1"/>
</dbReference>
<dbReference type="InterPro" id="IPR015943">
    <property type="entry name" value="WD40/YVTN_repeat-like_dom_sf"/>
</dbReference>
<dbReference type="InterPro" id="IPR001680">
    <property type="entry name" value="WD40_rpt"/>
</dbReference>
<organism evidence="2 3">
    <name type="scientific">Rhizoctonia solani</name>
    <dbReference type="NCBI Taxonomy" id="456999"/>
    <lineage>
        <taxon>Eukaryota</taxon>
        <taxon>Fungi</taxon>
        <taxon>Dikarya</taxon>
        <taxon>Basidiomycota</taxon>
        <taxon>Agaricomycotina</taxon>
        <taxon>Agaricomycetes</taxon>
        <taxon>Cantharellales</taxon>
        <taxon>Ceratobasidiaceae</taxon>
        <taxon>Rhizoctonia</taxon>
    </lineage>
</organism>
<dbReference type="InterPro" id="IPR036322">
    <property type="entry name" value="WD40_repeat_dom_sf"/>
</dbReference>
<feature type="region of interest" description="Disordered" evidence="1">
    <location>
        <begin position="108"/>
        <end position="162"/>
    </location>
</feature>
<accession>A0A8H3ECD4</accession>
<evidence type="ECO:0000313" key="2">
    <source>
        <dbReference type="EMBL" id="CAE7210877.1"/>
    </source>
</evidence>
<evidence type="ECO:0000256" key="1">
    <source>
        <dbReference type="SAM" id="MobiDB-lite"/>
    </source>
</evidence>
<gene>
    <name evidence="2" type="ORF">RDB_LOCUS151914</name>
</gene>
<sequence>MSTGLYTGDEGWDLETITSGNGDGYIIVHDLSTQRHLIKFPGAPKGTVSAITYAEGPRLLSCGVDRTVKLWDTLLRPDKEEGTTRGPLNVFPGKVAFKQAQSIVTERTSYLPRRPISSNYGTKPNPPPSRILPSQPRTKPSQPCDSTLPNHPSSLQQAQIER</sequence>
<reference evidence="2" key="1">
    <citation type="submission" date="2021-01" db="EMBL/GenBank/DDBJ databases">
        <authorList>
            <person name="Kaushik A."/>
        </authorList>
    </citation>
    <scope>NUCLEOTIDE SEQUENCE</scope>
    <source>
        <strain evidence="2">AG5</strain>
    </source>
</reference>
<dbReference type="Proteomes" id="UP000663827">
    <property type="component" value="Unassembled WGS sequence"/>
</dbReference>
<dbReference type="SUPFAM" id="SSF50978">
    <property type="entry name" value="WD40 repeat-like"/>
    <property type="match status" value="1"/>
</dbReference>
<dbReference type="AlphaFoldDB" id="A0A8H3ECD4"/>
<evidence type="ECO:0000313" key="3">
    <source>
        <dbReference type="Proteomes" id="UP000663827"/>
    </source>
</evidence>